<dbReference type="CDD" id="cd00609">
    <property type="entry name" value="AAT_like"/>
    <property type="match status" value="1"/>
</dbReference>
<evidence type="ECO:0000256" key="3">
    <source>
        <dbReference type="ARBA" id="ARBA00022576"/>
    </source>
</evidence>
<dbReference type="PROSITE" id="PS00105">
    <property type="entry name" value="AA_TRANSFER_CLASS_1"/>
    <property type="match status" value="1"/>
</dbReference>
<dbReference type="GO" id="GO:0008483">
    <property type="term" value="F:transaminase activity"/>
    <property type="evidence" value="ECO:0007669"/>
    <property type="project" value="UniProtKB-KW"/>
</dbReference>
<evidence type="ECO:0000256" key="6">
    <source>
        <dbReference type="RuleBase" id="RU000481"/>
    </source>
</evidence>
<evidence type="ECO:0000256" key="4">
    <source>
        <dbReference type="ARBA" id="ARBA00022679"/>
    </source>
</evidence>
<evidence type="ECO:0000259" key="7">
    <source>
        <dbReference type="Pfam" id="PF00155"/>
    </source>
</evidence>
<dbReference type="EMBL" id="FNFP01000002">
    <property type="protein sequence ID" value="SDK48972.1"/>
    <property type="molecule type" value="Genomic_DNA"/>
</dbReference>
<organism evidence="8 9">
    <name type="scientific">Natronincola ferrireducens</name>
    <dbReference type="NCBI Taxonomy" id="393762"/>
    <lineage>
        <taxon>Bacteria</taxon>
        <taxon>Bacillati</taxon>
        <taxon>Bacillota</taxon>
        <taxon>Clostridia</taxon>
        <taxon>Peptostreptococcales</taxon>
        <taxon>Natronincolaceae</taxon>
        <taxon>Natronincola</taxon>
    </lineage>
</organism>
<keyword evidence="4 6" id="KW-0808">Transferase</keyword>
<dbReference type="InterPro" id="IPR004839">
    <property type="entry name" value="Aminotransferase_I/II_large"/>
</dbReference>
<dbReference type="GO" id="GO:0006520">
    <property type="term" value="P:amino acid metabolic process"/>
    <property type="evidence" value="ECO:0007669"/>
    <property type="project" value="InterPro"/>
</dbReference>
<reference evidence="8 9" key="1">
    <citation type="submission" date="2016-10" db="EMBL/GenBank/DDBJ databases">
        <authorList>
            <person name="de Groot N.N."/>
        </authorList>
    </citation>
    <scope>NUCLEOTIDE SEQUENCE [LARGE SCALE GENOMIC DNA]</scope>
    <source>
        <strain evidence="8 9">DSM 18346</strain>
    </source>
</reference>
<dbReference type="PANTHER" id="PTHR46383">
    <property type="entry name" value="ASPARTATE AMINOTRANSFERASE"/>
    <property type="match status" value="1"/>
</dbReference>
<dbReference type="SUPFAM" id="SSF53383">
    <property type="entry name" value="PLP-dependent transferases"/>
    <property type="match status" value="1"/>
</dbReference>
<comment type="similarity">
    <text evidence="2 6">Belongs to the class-I pyridoxal-phosphate-dependent aminotransferase family.</text>
</comment>
<dbReference type="Proteomes" id="UP000198718">
    <property type="component" value="Unassembled WGS sequence"/>
</dbReference>
<gene>
    <name evidence="8" type="ORF">SAMN05660472_01417</name>
</gene>
<dbReference type="InterPro" id="IPR050596">
    <property type="entry name" value="AspAT/PAT-like"/>
</dbReference>
<evidence type="ECO:0000256" key="5">
    <source>
        <dbReference type="ARBA" id="ARBA00022898"/>
    </source>
</evidence>
<dbReference type="InterPro" id="IPR015422">
    <property type="entry name" value="PyrdxlP-dep_Trfase_small"/>
</dbReference>
<keyword evidence="9" id="KW-1185">Reference proteome</keyword>
<feature type="domain" description="Aminotransferase class I/classII large" evidence="7">
    <location>
        <begin position="31"/>
        <end position="382"/>
    </location>
</feature>
<accession>A0A1G9CBB4</accession>
<dbReference type="InterPro" id="IPR004838">
    <property type="entry name" value="NHTrfase_class1_PyrdxlP-BS"/>
</dbReference>
<dbReference type="PRINTS" id="PR00753">
    <property type="entry name" value="ACCSYNTHASE"/>
</dbReference>
<keyword evidence="3 6" id="KW-0032">Aminotransferase</keyword>
<dbReference type="OrthoDB" id="9802328at2"/>
<proteinExistence type="inferred from homology"/>
<dbReference type="EC" id="2.6.1.-" evidence="6"/>
<protein>
    <recommendedName>
        <fullName evidence="6">Aminotransferase</fullName>
        <ecNumber evidence="6">2.6.1.-</ecNumber>
    </recommendedName>
</protein>
<dbReference type="GO" id="GO:0030170">
    <property type="term" value="F:pyridoxal phosphate binding"/>
    <property type="evidence" value="ECO:0007669"/>
    <property type="project" value="InterPro"/>
</dbReference>
<evidence type="ECO:0000313" key="9">
    <source>
        <dbReference type="Proteomes" id="UP000198718"/>
    </source>
</evidence>
<dbReference type="STRING" id="393762.SAMN05660472_01417"/>
<dbReference type="AlphaFoldDB" id="A0A1G9CBB4"/>
<evidence type="ECO:0000313" key="8">
    <source>
        <dbReference type="EMBL" id="SDK48972.1"/>
    </source>
</evidence>
<dbReference type="PANTHER" id="PTHR46383:SF1">
    <property type="entry name" value="ASPARTATE AMINOTRANSFERASE"/>
    <property type="match status" value="1"/>
</dbReference>
<name>A0A1G9CBB4_9FIRM</name>
<dbReference type="InterPro" id="IPR015424">
    <property type="entry name" value="PyrdxlP-dep_Trfase"/>
</dbReference>
<sequence length="404" mass="45360">MKLSKRITAMQESPIRKLVPYAQGAKANGKHVYHLNIGQPDIETPTSFMKSIKNFDEKVLAYSSSQGMPELIDAIINYYKKYDIHYEQDEILITNGGSEALLFAIIAIADANDEILVPEPFYTNYNGFSSAVDVKVSPITCKAEEGFHLPSKFEIEELINPRTKAILISNPGNPTGVVYTKEELKILAELAEEYNIFIIADEVYREFVYDGLHYTSFGNIEKIQDRVVIIDSVSKRYSACGARIGSIASKNKELIRQILKLCQGRLCVPTLEQIGSVELYKTPQEYFNEVNTEYQNRRDIVYNGLSEIPGVLCKKPTGAFYVVAKLPVDDAEKFAIWLLKDFDVDGETVMLAPAEGFYATPGLGKNEARIAYILNENDLKKAMNILKLALEKYPNTTLIPQSCC</sequence>
<dbReference type="Gene3D" id="3.40.640.10">
    <property type="entry name" value="Type I PLP-dependent aspartate aminotransferase-like (Major domain)"/>
    <property type="match status" value="1"/>
</dbReference>
<dbReference type="InterPro" id="IPR015421">
    <property type="entry name" value="PyrdxlP-dep_Trfase_major"/>
</dbReference>
<dbReference type="Gene3D" id="3.90.1150.10">
    <property type="entry name" value="Aspartate Aminotransferase, domain 1"/>
    <property type="match status" value="1"/>
</dbReference>
<dbReference type="NCBIfam" id="NF005744">
    <property type="entry name" value="PRK07568.1"/>
    <property type="match status" value="1"/>
</dbReference>
<dbReference type="Pfam" id="PF00155">
    <property type="entry name" value="Aminotran_1_2"/>
    <property type="match status" value="1"/>
</dbReference>
<comment type="cofactor">
    <cofactor evidence="1 6">
        <name>pyridoxal 5'-phosphate</name>
        <dbReference type="ChEBI" id="CHEBI:597326"/>
    </cofactor>
</comment>
<evidence type="ECO:0000256" key="1">
    <source>
        <dbReference type="ARBA" id="ARBA00001933"/>
    </source>
</evidence>
<dbReference type="RefSeq" id="WP_090552661.1">
    <property type="nucleotide sequence ID" value="NZ_FNFP01000002.1"/>
</dbReference>
<keyword evidence="5" id="KW-0663">Pyridoxal phosphate</keyword>
<evidence type="ECO:0000256" key="2">
    <source>
        <dbReference type="ARBA" id="ARBA00007441"/>
    </source>
</evidence>